<evidence type="ECO:0000313" key="1">
    <source>
        <dbReference type="EMBL" id="MBG6133973.1"/>
    </source>
</evidence>
<dbReference type="EMBL" id="JADOUF010000001">
    <property type="protein sequence ID" value="MBG6133973.1"/>
    <property type="molecule type" value="Genomic_DNA"/>
</dbReference>
<accession>A0A8J7GDZ6</accession>
<proteinExistence type="predicted"/>
<sequence length="266" mass="29402">MIHIIRRPRELWAEAQGAVMVNGGRVVNIKNGEQVAFPIEPGEHEVQIKVYGDIAPLSSSPKITISVRPGQDVELACWVFTRREWLVNRLKFALQQETWRSPTSTGPSGEELALTAGSLVEILEGSRTEEDLGEEARIVDNSGSDSGVTRSVKVSREWTRTVTVAHDQATARGSALTIGPGWANLKIQVDQTLRHTYGIGSSVRELTEEEIILVVPPRRTVRLLLRWKRVWQHGLVRVSNSGGGSVEVPFRALVGVTFDQLQQDAS</sequence>
<organism evidence="1 2">
    <name type="scientific">Longispora fulva</name>
    <dbReference type="NCBI Taxonomy" id="619741"/>
    <lineage>
        <taxon>Bacteria</taxon>
        <taxon>Bacillati</taxon>
        <taxon>Actinomycetota</taxon>
        <taxon>Actinomycetes</taxon>
        <taxon>Micromonosporales</taxon>
        <taxon>Micromonosporaceae</taxon>
        <taxon>Longispora</taxon>
    </lineage>
</organism>
<dbReference type="AlphaFoldDB" id="A0A8J7GDZ6"/>
<comment type="caution">
    <text evidence="1">The sequence shown here is derived from an EMBL/GenBank/DDBJ whole genome shotgun (WGS) entry which is preliminary data.</text>
</comment>
<dbReference type="Proteomes" id="UP000622552">
    <property type="component" value="Unassembled WGS sequence"/>
</dbReference>
<evidence type="ECO:0000313" key="2">
    <source>
        <dbReference type="Proteomes" id="UP000622552"/>
    </source>
</evidence>
<reference evidence="1" key="1">
    <citation type="submission" date="2020-11" db="EMBL/GenBank/DDBJ databases">
        <title>Sequencing the genomes of 1000 actinobacteria strains.</title>
        <authorList>
            <person name="Klenk H.-P."/>
        </authorList>
    </citation>
    <scope>NUCLEOTIDE SEQUENCE</scope>
    <source>
        <strain evidence="1">DSM 45356</strain>
    </source>
</reference>
<name>A0A8J7GDZ6_9ACTN</name>
<dbReference type="RefSeq" id="WP_197001265.1">
    <property type="nucleotide sequence ID" value="NZ_BONS01000045.1"/>
</dbReference>
<gene>
    <name evidence="1" type="ORF">IW245_000167</name>
</gene>
<keyword evidence="2" id="KW-1185">Reference proteome</keyword>
<protein>
    <submittedName>
        <fullName evidence="1">Uncharacterized protein</fullName>
    </submittedName>
</protein>